<evidence type="ECO:0000313" key="7">
    <source>
        <dbReference type="Proteomes" id="UP000663852"/>
    </source>
</evidence>
<feature type="compositionally biased region" description="Polar residues" evidence="2">
    <location>
        <begin position="781"/>
        <end position="806"/>
    </location>
</feature>
<dbReference type="EMBL" id="CAJNOJ010000179">
    <property type="protein sequence ID" value="CAF1249721.1"/>
    <property type="molecule type" value="Genomic_DNA"/>
</dbReference>
<feature type="compositionally biased region" description="Low complexity" evidence="2">
    <location>
        <begin position="814"/>
        <end position="831"/>
    </location>
</feature>
<proteinExistence type="predicted"/>
<organism evidence="4 7">
    <name type="scientific">Adineta ricciae</name>
    <name type="common">Rotifer</name>
    <dbReference type="NCBI Taxonomy" id="249248"/>
    <lineage>
        <taxon>Eukaryota</taxon>
        <taxon>Metazoa</taxon>
        <taxon>Spiralia</taxon>
        <taxon>Gnathifera</taxon>
        <taxon>Rotifera</taxon>
        <taxon>Eurotatoria</taxon>
        <taxon>Bdelloidea</taxon>
        <taxon>Adinetida</taxon>
        <taxon>Adinetidae</taxon>
        <taxon>Adineta</taxon>
    </lineage>
</organism>
<dbReference type="Gene3D" id="2.60.60.20">
    <property type="entry name" value="PLAT/LH2 domain"/>
    <property type="match status" value="1"/>
</dbReference>
<reference evidence="4" key="1">
    <citation type="submission" date="2021-02" db="EMBL/GenBank/DDBJ databases">
        <authorList>
            <person name="Nowell W R."/>
        </authorList>
    </citation>
    <scope>NUCLEOTIDE SEQUENCE</scope>
</reference>
<dbReference type="Pfam" id="PF01477">
    <property type="entry name" value="PLAT"/>
    <property type="match status" value="3"/>
</dbReference>
<dbReference type="Gene3D" id="2.40.180.10">
    <property type="entry name" value="Catalase core domain"/>
    <property type="match status" value="2"/>
</dbReference>
<comment type="caution">
    <text evidence="1">Lacks conserved residue(s) required for the propagation of feature annotation.</text>
</comment>
<keyword evidence="6" id="KW-1185">Reference proteome</keyword>
<dbReference type="PANTHER" id="PTHR45901:SF3">
    <property type="entry name" value="LIPOXYGENASE HOMOLOGY DOMAIN-CONTAINING PROTEIN 1"/>
    <property type="match status" value="1"/>
</dbReference>
<feature type="compositionally biased region" description="Polar residues" evidence="2">
    <location>
        <begin position="957"/>
        <end position="971"/>
    </location>
</feature>
<dbReference type="EMBL" id="CAJNOR010005971">
    <property type="protein sequence ID" value="CAF1581574.1"/>
    <property type="molecule type" value="Genomic_DNA"/>
</dbReference>
<evidence type="ECO:0000313" key="5">
    <source>
        <dbReference type="EMBL" id="CAF1581574.1"/>
    </source>
</evidence>
<dbReference type="InterPro" id="IPR001024">
    <property type="entry name" value="PLAT/LH2_dom"/>
</dbReference>
<feature type="compositionally biased region" description="Polar residues" evidence="2">
    <location>
        <begin position="1093"/>
        <end position="1105"/>
    </location>
</feature>
<feature type="compositionally biased region" description="Low complexity" evidence="2">
    <location>
        <begin position="890"/>
        <end position="901"/>
    </location>
</feature>
<dbReference type="AlphaFoldDB" id="A0A814ZZD8"/>
<evidence type="ECO:0000313" key="4">
    <source>
        <dbReference type="EMBL" id="CAF1249721.1"/>
    </source>
</evidence>
<feature type="compositionally biased region" description="Basic and acidic residues" evidence="2">
    <location>
        <begin position="721"/>
        <end position="734"/>
    </location>
</feature>
<feature type="region of interest" description="Disordered" evidence="2">
    <location>
        <begin position="690"/>
        <end position="1105"/>
    </location>
</feature>
<feature type="domain" description="PLAT" evidence="3">
    <location>
        <begin position="269"/>
        <end position="390"/>
    </location>
</feature>
<feature type="compositionally biased region" description="Low complexity" evidence="2">
    <location>
        <begin position="860"/>
        <end position="876"/>
    </location>
</feature>
<comment type="caution">
    <text evidence="4">The sequence shown here is derived from an EMBL/GenBank/DDBJ whole genome shotgun (WGS) entry which is preliminary data.</text>
</comment>
<feature type="compositionally biased region" description="Low complexity" evidence="2">
    <location>
        <begin position="1043"/>
        <end position="1063"/>
    </location>
</feature>
<dbReference type="InterPro" id="IPR052970">
    <property type="entry name" value="Inner_ear_hair_cell_LOXHD"/>
</dbReference>
<feature type="compositionally biased region" description="Polar residues" evidence="2">
    <location>
        <begin position="1006"/>
        <end position="1015"/>
    </location>
</feature>
<dbReference type="SMART" id="SM00308">
    <property type="entry name" value="LH2"/>
    <property type="match status" value="1"/>
</dbReference>
<evidence type="ECO:0000259" key="3">
    <source>
        <dbReference type="PROSITE" id="PS50095"/>
    </source>
</evidence>
<dbReference type="OrthoDB" id="5322100at2759"/>
<accession>A0A814ZZD8</accession>
<evidence type="ECO:0000256" key="2">
    <source>
        <dbReference type="SAM" id="MobiDB-lite"/>
    </source>
</evidence>
<gene>
    <name evidence="4" type="ORF">EDS130_LOCUS27906</name>
    <name evidence="5" type="ORF">XAT740_LOCUS45568</name>
</gene>
<name>A0A814ZZD8_ADIRI</name>
<dbReference type="InterPro" id="IPR036392">
    <property type="entry name" value="PLAT/LH2_dom_sf"/>
</dbReference>
<evidence type="ECO:0000256" key="1">
    <source>
        <dbReference type="PROSITE-ProRule" id="PRU00152"/>
    </source>
</evidence>
<feature type="domain" description="PLAT" evidence="3">
    <location>
        <begin position="401"/>
        <end position="517"/>
    </location>
</feature>
<feature type="domain" description="PLAT" evidence="3">
    <location>
        <begin position="135"/>
        <end position="258"/>
    </location>
</feature>
<dbReference type="PROSITE" id="PS50095">
    <property type="entry name" value="PLAT"/>
    <property type="match status" value="3"/>
</dbReference>
<feature type="compositionally biased region" description="Polar residues" evidence="2">
    <location>
        <begin position="921"/>
        <end position="948"/>
    </location>
</feature>
<sequence>MDFKYIGGEMPWSLPFGDHFHSADSQKAAELEIIARRHGFEQLIASQNHSKWSNAGVYFTNEPIDSNLSEHHLTDSNDGHNHTFCYLCSVSSHVHERMPPRDKSLRRKLIPYKNPKARLSSSLDRLDRHSSADLVSYRFVVRTGKEKNSGTRAQVYLYIYGTEKNWSSIHLHGRANSNSSTSIDGFPSGSSRTFCLKGPDIGQLHHLNVNLVGSRSDKEWFLKEIEVTNLTNGTTWLCEFNCWLPKTNSQQVDEVSLSSSPRHKDSSCAIYILQIRTGDKAFAGTNANIYTTIHGSENRTNRLRLTNDRVNLFEQNQLDTFAIVGEHLGDLLEISLESDSNKFASDWYIKEMAMWKIIPSKGDHQSHAYFPINNCLGKKVTILKSKRETYPLMDRHLKGPICYRILVKTGKAMNAGTDANVFLIIYGQNGRTAVHQLNNRSKNDFERNTSSEFTIMDIDIGEIRRIKIWHDNSNPNSAWFLDSVLIEKKYSTCQIISDVYTQRLEQISKVIYHQIVNGRQKRHSFDRQNLRINDEGSNDRLGSGRGILRSPTTYDRASLQKKVTWDEQSIGSQDDLYSLESQRTRSLQNINEQNNKRIESFHRQVHSNDYQVIWISSHSYKNDHWTIKSIEEGDSFDLDHTTRSLLLSDRAVANNKMKQLTRENHDEFYEFQANRWLAKDKEDGKLEVYLTPTSTHGSPVKPDASMDLKKKPPIPSSQRFDIPRHKYDHTEKGSKRLSSSDLVPDERSSPNTANSPDVMNDGDEELLAKLTGEPSHRPRSSIGSLSPMSQRAKSPQNINDQRSSMEFSRKPSIQPRSTVSSLPSSSQNLTSDRSTPLRHSRNSLTRTFDDSPSNAQLTPRLNSSSSSRLKTSSSTNEELLAQLTEEPIPRARASAAASSAALNQRNKSFRNEDESSDYLRSLTNSHLKSSQNKNNLSTSPLTSQNSFDRSGRERLSNSRTTLGPTLSSNEHTIPARHYNELTSSRSNDQDLPAKITTPESVFRPRSSATSLSPLSQREKPTRSIVSPLHSSIHEREVSTRIPSGSSNYPRSSISSLSPSNQLSKQGHSNNESTNVSSITSSTGSLLRPKSARRSNPLSSSQKSIFDQVYNSAYGTAAASDDF</sequence>
<dbReference type="PANTHER" id="PTHR45901">
    <property type="entry name" value="PROTEIN CBG12474"/>
    <property type="match status" value="1"/>
</dbReference>
<feature type="compositionally biased region" description="Polar residues" evidence="2">
    <location>
        <begin position="1064"/>
        <end position="1084"/>
    </location>
</feature>
<protein>
    <recommendedName>
        <fullName evidence="3">PLAT domain-containing protein</fullName>
    </recommendedName>
</protein>
<feature type="compositionally biased region" description="Polar residues" evidence="2">
    <location>
        <begin position="842"/>
        <end position="859"/>
    </location>
</feature>
<evidence type="ECO:0000313" key="6">
    <source>
        <dbReference type="Proteomes" id="UP000663828"/>
    </source>
</evidence>
<dbReference type="Proteomes" id="UP000663852">
    <property type="component" value="Unassembled WGS sequence"/>
</dbReference>
<dbReference type="Proteomes" id="UP000663828">
    <property type="component" value="Unassembled WGS sequence"/>
</dbReference>
<dbReference type="SUPFAM" id="SSF49723">
    <property type="entry name" value="Lipase/lipooxygenase domain (PLAT/LH2 domain)"/>
    <property type="match status" value="3"/>
</dbReference>